<name>A0ABQ0LVL7_MYCCL</name>
<dbReference type="Proteomes" id="UP000815677">
    <property type="component" value="Unassembled WGS sequence"/>
</dbReference>
<gene>
    <name evidence="1" type="ORF">MCHLO_11912</name>
</gene>
<evidence type="ECO:0008006" key="3">
    <source>
        <dbReference type="Google" id="ProtNLM"/>
    </source>
</evidence>
<dbReference type="EMBL" id="DF848889">
    <property type="protein sequence ID" value="GAT55109.1"/>
    <property type="molecule type" value="Genomic_DNA"/>
</dbReference>
<sequence>MDLWRTLVDSTLWVLGTPVRVTVRTARWLFRRRQPQKALGPSVAFEDLGADVLVLVLSRLPMENRLMVSGLSRKLRTVLSPTLFERVRWAPLRRGFPPELLWPYIQTLILAGDMHLVRTESGHETKMDLDYEAITADARAGIPRLPALHTLELTLTVQGGLWQELLDVVSLVPTLTSLRLHANWFSGRRPTAFELQSTNTNLQYVEYPFSFPQPMVRRHPQMLEVEGNNLRRLLEGCRLTLEKTALPGELLLRAVDYSQSWSALQELSINGFWPLDQEEREASPFNGTPLPQDPRSQLLRVLEALPHLRVAALNIYAATSDPRTMTLIVGPNSAPPRFPDSFLRHLEIFQLPSLRPVERILEYLPHNLQTLSMPQRSRNFSSTLQQPILPASVLRKLLARVEFPDLEVLELQYGVGDAEQVDAEQDLLALLPIKFSQLRRLTVVRIWDHTESELVELWDPTFAYKTLLSRLPHLRFFRFNPDDPERSGLSAFWDFGPPFVAYIERLQTLGEAIVRDCPWLSEISLYREFRDDPRWHWESWSVESAPGRDVRLQGFRVYT</sequence>
<evidence type="ECO:0000313" key="1">
    <source>
        <dbReference type="EMBL" id="GAT55109.1"/>
    </source>
</evidence>
<keyword evidence="2" id="KW-1185">Reference proteome</keyword>
<proteinExistence type="predicted"/>
<accession>A0ABQ0LVL7</accession>
<reference evidence="1" key="1">
    <citation type="submission" date="2014-09" db="EMBL/GenBank/DDBJ databases">
        <title>Genome sequence of the luminous mushroom Mycena chlorophos for searching fungal bioluminescence genes.</title>
        <authorList>
            <person name="Tanaka Y."/>
            <person name="Kasuga D."/>
            <person name="Oba Y."/>
            <person name="Hase S."/>
            <person name="Sato K."/>
            <person name="Oba Y."/>
            <person name="Sakakibara Y."/>
        </authorList>
    </citation>
    <scope>NUCLEOTIDE SEQUENCE</scope>
</reference>
<organism evidence="1 2">
    <name type="scientific">Mycena chlorophos</name>
    <name type="common">Agaric fungus</name>
    <name type="synonym">Agaricus chlorophos</name>
    <dbReference type="NCBI Taxonomy" id="658473"/>
    <lineage>
        <taxon>Eukaryota</taxon>
        <taxon>Fungi</taxon>
        <taxon>Dikarya</taxon>
        <taxon>Basidiomycota</taxon>
        <taxon>Agaricomycotina</taxon>
        <taxon>Agaricomycetes</taxon>
        <taxon>Agaricomycetidae</taxon>
        <taxon>Agaricales</taxon>
        <taxon>Marasmiineae</taxon>
        <taxon>Mycenaceae</taxon>
        <taxon>Mycena</taxon>
    </lineage>
</organism>
<protein>
    <recommendedName>
        <fullName evidence="3">F-box domain-containing protein</fullName>
    </recommendedName>
</protein>
<evidence type="ECO:0000313" key="2">
    <source>
        <dbReference type="Proteomes" id="UP000815677"/>
    </source>
</evidence>